<dbReference type="InterPro" id="IPR029044">
    <property type="entry name" value="Nucleotide-diphossugar_trans"/>
</dbReference>
<dbReference type="GO" id="GO:0005794">
    <property type="term" value="C:Golgi apparatus"/>
    <property type="evidence" value="ECO:0007669"/>
    <property type="project" value="TreeGrafter"/>
</dbReference>
<dbReference type="SUPFAM" id="SSF53448">
    <property type="entry name" value="Nucleotide-diphospho-sugar transferases"/>
    <property type="match status" value="1"/>
</dbReference>
<keyword evidence="7" id="KW-0472">Membrane</keyword>
<dbReference type="InterPro" id="IPR002685">
    <property type="entry name" value="Glyco_trans_15"/>
</dbReference>
<dbReference type="PIRSF" id="PIRSF018153">
    <property type="entry name" value="Glyco_trans_15"/>
    <property type="match status" value="1"/>
</dbReference>
<dbReference type="PANTHER" id="PTHR31121:SF7">
    <property type="entry name" value="MANNOSYLTRANSFERASE KTR4-RELATED"/>
    <property type="match status" value="1"/>
</dbReference>
<evidence type="ECO:0000256" key="1">
    <source>
        <dbReference type="ARBA" id="ARBA00004606"/>
    </source>
</evidence>
<dbReference type="GO" id="GO:0000032">
    <property type="term" value="P:cell wall mannoprotein biosynthetic process"/>
    <property type="evidence" value="ECO:0007669"/>
    <property type="project" value="TreeGrafter"/>
</dbReference>
<dbReference type="Proteomes" id="UP000094112">
    <property type="component" value="Unassembled WGS sequence"/>
</dbReference>
<proteinExistence type="inferred from homology"/>
<accession>A0A1E3NZE9</accession>
<comment type="subcellular location">
    <subcellularLocation>
        <location evidence="1">Membrane</location>
        <topology evidence="1">Single-pass type II membrane protein</topology>
    </subcellularLocation>
</comment>
<evidence type="ECO:0000256" key="6">
    <source>
        <dbReference type="PIRSR" id="PIRSR018153-1"/>
    </source>
</evidence>
<dbReference type="EMBL" id="KV454212">
    <property type="protein sequence ID" value="ODQ58428.1"/>
    <property type="molecule type" value="Genomic_DNA"/>
</dbReference>
<dbReference type="FunFam" id="3.90.550.10:FF:000051">
    <property type="entry name" value="Alpha-1,2-mannosyltransferase (Ktr4)"/>
    <property type="match status" value="1"/>
</dbReference>
<dbReference type="Gene3D" id="3.90.550.10">
    <property type="entry name" value="Spore Coat Polysaccharide Biosynthesis Protein SpsA, Chain A"/>
    <property type="match status" value="1"/>
</dbReference>
<keyword evidence="7" id="KW-1133">Transmembrane helix</keyword>
<dbReference type="GeneID" id="30199447"/>
<gene>
    <name evidence="8" type="ORF">WICANDRAFT_34539</name>
</gene>
<feature type="transmembrane region" description="Helical" evidence="7">
    <location>
        <begin position="7"/>
        <end position="30"/>
    </location>
</feature>
<evidence type="ECO:0000256" key="4">
    <source>
        <dbReference type="ARBA" id="ARBA00022679"/>
    </source>
</evidence>
<keyword evidence="3" id="KW-0328">Glycosyltransferase</keyword>
<dbReference type="GO" id="GO:0006493">
    <property type="term" value="P:protein O-linked glycosylation"/>
    <property type="evidence" value="ECO:0007669"/>
    <property type="project" value="TreeGrafter"/>
</dbReference>
<evidence type="ECO:0000256" key="5">
    <source>
        <dbReference type="ARBA" id="ARBA00022968"/>
    </source>
</evidence>
<keyword evidence="7" id="KW-0812">Transmembrane</keyword>
<dbReference type="PANTHER" id="PTHR31121">
    <property type="entry name" value="ALPHA-1,2 MANNOSYLTRANSFERASE KTR1"/>
    <property type="match status" value="1"/>
</dbReference>
<reference evidence="8 9" key="1">
    <citation type="journal article" date="2016" name="Proc. Natl. Acad. Sci. U.S.A.">
        <title>Comparative genomics of biotechnologically important yeasts.</title>
        <authorList>
            <person name="Riley R."/>
            <person name="Haridas S."/>
            <person name="Wolfe K.H."/>
            <person name="Lopes M.R."/>
            <person name="Hittinger C.T."/>
            <person name="Goeker M."/>
            <person name="Salamov A.A."/>
            <person name="Wisecaver J.H."/>
            <person name="Long T.M."/>
            <person name="Calvey C.H."/>
            <person name="Aerts A.L."/>
            <person name="Barry K.W."/>
            <person name="Choi C."/>
            <person name="Clum A."/>
            <person name="Coughlan A.Y."/>
            <person name="Deshpande S."/>
            <person name="Douglass A.P."/>
            <person name="Hanson S.J."/>
            <person name="Klenk H.-P."/>
            <person name="LaButti K.M."/>
            <person name="Lapidus A."/>
            <person name="Lindquist E.A."/>
            <person name="Lipzen A.M."/>
            <person name="Meier-Kolthoff J.P."/>
            <person name="Ohm R.A."/>
            <person name="Otillar R.P."/>
            <person name="Pangilinan J.L."/>
            <person name="Peng Y."/>
            <person name="Rokas A."/>
            <person name="Rosa C.A."/>
            <person name="Scheuner C."/>
            <person name="Sibirny A.A."/>
            <person name="Slot J.C."/>
            <person name="Stielow J.B."/>
            <person name="Sun H."/>
            <person name="Kurtzman C.P."/>
            <person name="Blackwell M."/>
            <person name="Grigoriev I.V."/>
            <person name="Jeffries T.W."/>
        </authorList>
    </citation>
    <scope>NUCLEOTIDE SEQUENCE [LARGE SCALE GENOMIC DNA]</scope>
    <source>
        <strain evidence="9">ATCC 58044 / CBS 1984 / NCYC 433 / NRRL Y-366-8</strain>
    </source>
</reference>
<evidence type="ECO:0000256" key="7">
    <source>
        <dbReference type="SAM" id="Phobius"/>
    </source>
</evidence>
<dbReference type="GO" id="GO:0000026">
    <property type="term" value="F:alpha-1,2-mannosyltransferase activity"/>
    <property type="evidence" value="ECO:0007669"/>
    <property type="project" value="TreeGrafter"/>
</dbReference>
<evidence type="ECO:0000256" key="2">
    <source>
        <dbReference type="ARBA" id="ARBA00007677"/>
    </source>
</evidence>
<dbReference type="Pfam" id="PF01793">
    <property type="entry name" value="Glyco_transf_15"/>
    <property type="match status" value="1"/>
</dbReference>
<comment type="similarity">
    <text evidence="2">Belongs to the glycosyltransferase 15 family.</text>
</comment>
<dbReference type="OrthoDB" id="439943at2759"/>
<keyword evidence="4 8" id="KW-0808">Transferase</keyword>
<dbReference type="GO" id="GO:0006487">
    <property type="term" value="P:protein N-linked glycosylation"/>
    <property type="evidence" value="ECO:0007669"/>
    <property type="project" value="TreeGrafter"/>
</dbReference>
<feature type="active site" description="Nucleophile" evidence="6">
    <location>
        <position position="284"/>
    </location>
</feature>
<dbReference type="AlphaFoldDB" id="A0A1E3NZE9"/>
<evidence type="ECO:0000256" key="3">
    <source>
        <dbReference type="ARBA" id="ARBA00022676"/>
    </source>
</evidence>
<dbReference type="RefSeq" id="XP_019037635.1">
    <property type="nucleotide sequence ID" value="XM_019182201.1"/>
</dbReference>
<dbReference type="GO" id="GO:0016020">
    <property type="term" value="C:membrane"/>
    <property type="evidence" value="ECO:0007669"/>
    <property type="project" value="UniProtKB-SubCell"/>
</dbReference>
<sequence length="415" mass="48683">MPTKSKIISGILGLVIASIIVISTTVVYTYDYNIEDIKTKIIDNFGNEQITKLFPSDGETSTAADGKQDSKSGLENAVIFSLVRNSELQGMIDSIKFLETRFNKNYHYPWYFANNEPFTEDFKSKISEAVSGETKFITIPTEYWSYPDFIDMDKADKSRMQAQSEGIMYGSSESYRHMCRFNSGFFYKLKELENIDYYWRVEPDVKFKCDINHDPFKKMREEGKLYGFNMGLAEDSRTIRTLWDDVVEFFKENPKMLSKPNNMDFISDDQGKSYNLCHFWSNFEIGDLRFFRSEAYEQFFQYMDKKGGFFYERWGDAPFHTIAVSTLLPPDKLMFVPYTGYYHKPNQDCPRSEKIREELNCNCRPEKDFTWHKWSCINKYFEVNGLEKLNAGIEKRDGVRYEAMDDTLSRLFAGK</sequence>
<name>A0A1E3NZE9_WICAA</name>
<evidence type="ECO:0000313" key="8">
    <source>
        <dbReference type="EMBL" id="ODQ58428.1"/>
    </source>
</evidence>
<organism evidence="8 9">
    <name type="scientific">Wickerhamomyces anomalus (strain ATCC 58044 / CBS 1984 / NCYC 433 / NRRL Y-366-8)</name>
    <name type="common">Yeast</name>
    <name type="synonym">Hansenula anomala</name>
    <dbReference type="NCBI Taxonomy" id="683960"/>
    <lineage>
        <taxon>Eukaryota</taxon>
        <taxon>Fungi</taxon>
        <taxon>Dikarya</taxon>
        <taxon>Ascomycota</taxon>
        <taxon>Saccharomycotina</taxon>
        <taxon>Saccharomycetes</taxon>
        <taxon>Phaffomycetales</taxon>
        <taxon>Wickerhamomycetaceae</taxon>
        <taxon>Wickerhamomyces</taxon>
    </lineage>
</organism>
<keyword evidence="5" id="KW-0735">Signal-anchor</keyword>
<protein>
    <submittedName>
        <fullName evidence="8">Glycosyltransferase family 15 protein</fullName>
    </submittedName>
</protein>
<keyword evidence="9" id="KW-1185">Reference proteome</keyword>
<evidence type="ECO:0000313" key="9">
    <source>
        <dbReference type="Proteomes" id="UP000094112"/>
    </source>
</evidence>